<organism evidence="9 10">
    <name type="scientific">Pigmentiphaga soli</name>
    <dbReference type="NCBI Taxonomy" id="1007095"/>
    <lineage>
        <taxon>Bacteria</taxon>
        <taxon>Pseudomonadati</taxon>
        <taxon>Pseudomonadota</taxon>
        <taxon>Betaproteobacteria</taxon>
        <taxon>Burkholderiales</taxon>
        <taxon>Alcaligenaceae</taxon>
        <taxon>Pigmentiphaga</taxon>
    </lineage>
</organism>
<dbReference type="PANTHER" id="PTHR43297">
    <property type="entry name" value="OLIGOPEPTIDE TRANSPORT ATP-BINDING PROTEIN APPD"/>
    <property type="match status" value="1"/>
</dbReference>
<evidence type="ECO:0000313" key="9">
    <source>
        <dbReference type="EMBL" id="GAA4328102.1"/>
    </source>
</evidence>
<protein>
    <submittedName>
        <fullName evidence="9">ABC transporter ATP-binding protein</fullName>
    </submittedName>
</protein>
<keyword evidence="4" id="KW-1003">Cell membrane</keyword>
<comment type="subcellular location">
    <subcellularLocation>
        <location evidence="1">Cell inner membrane</location>
        <topology evidence="1">Peripheral membrane protein</topology>
    </subcellularLocation>
</comment>
<keyword evidence="6 9" id="KW-0067">ATP-binding</keyword>
<dbReference type="EMBL" id="BAABFO010000005">
    <property type="protein sequence ID" value="GAA4328102.1"/>
    <property type="molecule type" value="Genomic_DNA"/>
</dbReference>
<dbReference type="NCBIfam" id="TIGR01727">
    <property type="entry name" value="oligo_HPY"/>
    <property type="match status" value="1"/>
</dbReference>
<gene>
    <name evidence="9" type="ORF">GCM10023144_13540</name>
</gene>
<evidence type="ECO:0000313" key="10">
    <source>
        <dbReference type="Proteomes" id="UP001501671"/>
    </source>
</evidence>
<reference evidence="10" key="1">
    <citation type="journal article" date="2019" name="Int. J. Syst. Evol. Microbiol.">
        <title>The Global Catalogue of Microorganisms (GCM) 10K type strain sequencing project: providing services to taxonomists for standard genome sequencing and annotation.</title>
        <authorList>
            <consortium name="The Broad Institute Genomics Platform"/>
            <consortium name="The Broad Institute Genome Sequencing Center for Infectious Disease"/>
            <person name="Wu L."/>
            <person name="Ma J."/>
        </authorList>
    </citation>
    <scope>NUCLEOTIDE SEQUENCE [LARGE SCALE GENOMIC DNA]</scope>
    <source>
        <strain evidence="10">JCM 17666</strain>
    </source>
</reference>
<evidence type="ECO:0000259" key="8">
    <source>
        <dbReference type="PROSITE" id="PS50893"/>
    </source>
</evidence>
<feature type="domain" description="ABC transporter" evidence="8">
    <location>
        <begin position="25"/>
        <end position="272"/>
    </location>
</feature>
<keyword evidence="3" id="KW-0813">Transport</keyword>
<dbReference type="Pfam" id="PF00005">
    <property type="entry name" value="ABC_tran"/>
    <property type="match status" value="1"/>
</dbReference>
<evidence type="ECO:0000256" key="1">
    <source>
        <dbReference type="ARBA" id="ARBA00004417"/>
    </source>
</evidence>
<evidence type="ECO:0000256" key="5">
    <source>
        <dbReference type="ARBA" id="ARBA00022741"/>
    </source>
</evidence>
<evidence type="ECO:0000256" key="7">
    <source>
        <dbReference type="ARBA" id="ARBA00023136"/>
    </source>
</evidence>
<keyword evidence="5" id="KW-0547">Nucleotide-binding</keyword>
<dbReference type="InterPro" id="IPR013563">
    <property type="entry name" value="Oligopep_ABC_C"/>
</dbReference>
<keyword evidence="7" id="KW-0472">Membrane</keyword>
<dbReference type="InterPro" id="IPR050388">
    <property type="entry name" value="ABC_Ni/Peptide_Import"/>
</dbReference>
<dbReference type="Gene3D" id="3.40.50.300">
    <property type="entry name" value="P-loop containing nucleotide triphosphate hydrolases"/>
    <property type="match status" value="1"/>
</dbReference>
<dbReference type="CDD" id="cd03257">
    <property type="entry name" value="ABC_NikE_OppD_transporters"/>
    <property type="match status" value="1"/>
</dbReference>
<evidence type="ECO:0000256" key="6">
    <source>
        <dbReference type="ARBA" id="ARBA00022840"/>
    </source>
</evidence>
<dbReference type="InterPro" id="IPR027417">
    <property type="entry name" value="P-loop_NTPase"/>
</dbReference>
<evidence type="ECO:0000256" key="4">
    <source>
        <dbReference type="ARBA" id="ARBA00022475"/>
    </source>
</evidence>
<dbReference type="Pfam" id="PF08352">
    <property type="entry name" value="oligo_HPY"/>
    <property type="match status" value="1"/>
</dbReference>
<name>A0ABP8GQF3_9BURK</name>
<dbReference type="RefSeq" id="WP_345247628.1">
    <property type="nucleotide sequence ID" value="NZ_BAABFO010000005.1"/>
</dbReference>
<dbReference type="GO" id="GO:0005524">
    <property type="term" value="F:ATP binding"/>
    <property type="evidence" value="ECO:0007669"/>
    <property type="project" value="UniProtKB-KW"/>
</dbReference>
<dbReference type="InterPro" id="IPR003439">
    <property type="entry name" value="ABC_transporter-like_ATP-bd"/>
</dbReference>
<proteinExistence type="inferred from homology"/>
<accession>A0ABP8GQF3</accession>
<comment type="caution">
    <text evidence="9">The sequence shown here is derived from an EMBL/GenBank/DDBJ whole genome shotgun (WGS) entry which is preliminary data.</text>
</comment>
<comment type="similarity">
    <text evidence="2">Belongs to the ABC transporter superfamily.</text>
</comment>
<sequence>MSAPARGEDVARRQEGTASAPVLAVDRLGVSFAGAGRRIAVVEDLTFSVRRGETLAIVGESGCGKSVTALALTRLLPRTARIDGHVAFEGQDLAALPEKRMRAVRGNRLAIIFQDPMAALNPVMTIGAQLAEAIRAHEAVDAKAARARAEELLELVRIPQARHRLDEYPHRLSGGMRQRVVIAMALASNPSLLIADEPTTALDVTIQAQILALLKRLQEELGMALVLITHDLGVVAENADRVLVMYAGRQVEQQEVTGLFDRPLHPYTRRLMQARPHFTPGAAGERGRLQEIPGIVPAPGSGQGGCAFHARCDIATDVCRAARPLLLPFGAQASAACHQLRGDGVHLTGALP</sequence>
<dbReference type="PANTHER" id="PTHR43297:SF2">
    <property type="entry name" value="DIPEPTIDE TRANSPORT ATP-BINDING PROTEIN DPPD"/>
    <property type="match status" value="1"/>
</dbReference>
<dbReference type="PROSITE" id="PS50893">
    <property type="entry name" value="ABC_TRANSPORTER_2"/>
    <property type="match status" value="1"/>
</dbReference>
<evidence type="ECO:0000256" key="3">
    <source>
        <dbReference type="ARBA" id="ARBA00022448"/>
    </source>
</evidence>
<dbReference type="InterPro" id="IPR003593">
    <property type="entry name" value="AAA+_ATPase"/>
</dbReference>
<dbReference type="PROSITE" id="PS00211">
    <property type="entry name" value="ABC_TRANSPORTER_1"/>
    <property type="match status" value="1"/>
</dbReference>
<dbReference type="Proteomes" id="UP001501671">
    <property type="component" value="Unassembled WGS sequence"/>
</dbReference>
<dbReference type="SMART" id="SM00382">
    <property type="entry name" value="AAA"/>
    <property type="match status" value="1"/>
</dbReference>
<keyword evidence="10" id="KW-1185">Reference proteome</keyword>
<dbReference type="SUPFAM" id="SSF52540">
    <property type="entry name" value="P-loop containing nucleoside triphosphate hydrolases"/>
    <property type="match status" value="1"/>
</dbReference>
<dbReference type="InterPro" id="IPR017871">
    <property type="entry name" value="ABC_transporter-like_CS"/>
</dbReference>
<evidence type="ECO:0000256" key="2">
    <source>
        <dbReference type="ARBA" id="ARBA00005417"/>
    </source>
</evidence>